<sequence length="362" mass="40126">MTGSTDNAVGMMDGAYFTSRRDIIEFFNELLDMNISKIEQTASGAVACQIMDYIFPESVVMKRVNWEAKAAPEFIQNYKILQAAFNKNNIQKHVDVDKLVRAKYQDNLEFCQWLKAFFDQAAPPEREDYNALAVRSRGKGGGNIPDHFQSKRKGGGGTSSARPVARRPVAPRPMAPRPMAPRTVTSRPALRSSPQKTSASPIKKATPERPVRRSTSLARTGRVSDSGSGSAVADAALTKKNKELTARNAELEMTLNGIERERDFYFEKLRDIEVMLQVHEEKGEDVDPAEKLIKRVFKVLYATTEENVVVNDEGELIGAASSADVDDGVEEEDEDSVNYMDESAVNDSVLNDTMGDADDDVF</sequence>
<comment type="similarity">
    <text evidence="2">Belongs to the MAPRE family.</text>
</comment>
<dbReference type="PROSITE" id="PS50021">
    <property type="entry name" value="CH"/>
    <property type="match status" value="1"/>
</dbReference>
<keyword evidence="8" id="KW-0131">Cell cycle</keyword>
<name>A0A7S2UAV5_9STRA</name>
<dbReference type="Gene3D" id="1.20.5.1430">
    <property type="match status" value="1"/>
</dbReference>
<dbReference type="SUPFAM" id="SSF140612">
    <property type="entry name" value="EB1 dimerisation domain-like"/>
    <property type="match status" value="1"/>
</dbReference>
<evidence type="ECO:0000256" key="2">
    <source>
        <dbReference type="ARBA" id="ARBA00010729"/>
    </source>
</evidence>
<gene>
    <name evidence="13" type="ORF">ASEP1449_LOCUS3595</name>
</gene>
<accession>A0A7S2UAV5</accession>
<keyword evidence="5 9" id="KW-0493">Microtubule</keyword>
<feature type="region of interest" description="Disordered" evidence="10">
    <location>
        <begin position="321"/>
        <end position="362"/>
    </location>
</feature>
<evidence type="ECO:0000256" key="10">
    <source>
        <dbReference type="SAM" id="MobiDB-lite"/>
    </source>
</evidence>
<evidence type="ECO:0000313" key="13">
    <source>
        <dbReference type="EMBL" id="CAD9811770.1"/>
    </source>
</evidence>
<reference evidence="13" key="1">
    <citation type="submission" date="2021-01" db="EMBL/GenBank/DDBJ databases">
        <authorList>
            <person name="Corre E."/>
            <person name="Pelletier E."/>
            <person name="Niang G."/>
            <person name="Scheremetjew M."/>
            <person name="Finn R."/>
            <person name="Kale V."/>
            <person name="Holt S."/>
            <person name="Cochrane G."/>
            <person name="Meng A."/>
            <person name="Brown T."/>
            <person name="Cohen L."/>
        </authorList>
    </citation>
    <scope>NUCLEOTIDE SEQUENCE</scope>
    <source>
        <strain evidence="13">CCMP2084</strain>
    </source>
</reference>
<dbReference type="InterPro" id="IPR027328">
    <property type="entry name" value="MAPRE"/>
</dbReference>
<proteinExistence type="inferred from homology"/>
<dbReference type="PANTHER" id="PTHR10623">
    <property type="entry name" value="MICROTUBULE-ASSOCIATED PROTEIN RP/EB FAMILY MEMBER"/>
    <property type="match status" value="1"/>
</dbReference>
<feature type="domain" description="Calponin-homology (CH)" evidence="11">
    <location>
        <begin position="17"/>
        <end position="119"/>
    </location>
</feature>
<feature type="region of interest" description="Disordered" evidence="10">
    <location>
        <begin position="135"/>
        <end position="234"/>
    </location>
</feature>
<dbReference type="AlphaFoldDB" id="A0A7S2UAV5"/>
<dbReference type="Pfam" id="PF03271">
    <property type="entry name" value="EB1"/>
    <property type="match status" value="1"/>
</dbReference>
<dbReference type="InterPro" id="IPR004953">
    <property type="entry name" value="EB1_C"/>
</dbReference>
<dbReference type="GO" id="GO:0005874">
    <property type="term" value="C:microtubule"/>
    <property type="evidence" value="ECO:0007669"/>
    <property type="project" value="UniProtKB-KW"/>
</dbReference>
<evidence type="ECO:0000259" key="11">
    <source>
        <dbReference type="PROSITE" id="PS50021"/>
    </source>
</evidence>
<feature type="domain" description="EB1 C-terminal" evidence="12">
    <location>
        <begin position="233"/>
        <end position="309"/>
    </location>
</feature>
<evidence type="ECO:0000256" key="7">
    <source>
        <dbReference type="ARBA" id="ARBA00023212"/>
    </source>
</evidence>
<organism evidence="13">
    <name type="scientific">Attheya septentrionalis</name>
    <dbReference type="NCBI Taxonomy" id="420275"/>
    <lineage>
        <taxon>Eukaryota</taxon>
        <taxon>Sar</taxon>
        <taxon>Stramenopiles</taxon>
        <taxon>Ochrophyta</taxon>
        <taxon>Bacillariophyta</taxon>
        <taxon>Coscinodiscophyceae</taxon>
        <taxon>Chaetocerotophycidae</taxon>
        <taxon>Chaetocerotales</taxon>
        <taxon>Attheyaceae</taxon>
        <taxon>Attheya</taxon>
    </lineage>
</organism>
<dbReference type="Gene3D" id="1.10.418.10">
    <property type="entry name" value="Calponin-like domain"/>
    <property type="match status" value="1"/>
</dbReference>
<dbReference type="GO" id="GO:0008017">
    <property type="term" value="F:microtubule binding"/>
    <property type="evidence" value="ECO:0007669"/>
    <property type="project" value="InterPro"/>
</dbReference>
<evidence type="ECO:0000256" key="3">
    <source>
        <dbReference type="ARBA" id="ARBA00022490"/>
    </source>
</evidence>
<dbReference type="InterPro" id="IPR036133">
    <property type="entry name" value="EB1_C_sf"/>
</dbReference>
<evidence type="ECO:0000256" key="5">
    <source>
        <dbReference type="ARBA" id="ARBA00022701"/>
    </source>
</evidence>
<dbReference type="InterPro" id="IPR036872">
    <property type="entry name" value="CH_dom_sf"/>
</dbReference>
<dbReference type="FunFam" id="1.10.418.10:FF:000028">
    <property type="entry name" value="RP/EB family microtubule-associated protein"/>
    <property type="match status" value="1"/>
</dbReference>
<evidence type="ECO:0000256" key="9">
    <source>
        <dbReference type="PROSITE-ProRule" id="PRU00576"/>
    </source>
</evidence>
<keyword evidence="7" id="KW-0206">Cytoskeleton</keyword>
<comment type="subcellular location">
    <subcellularLocation>
        <location evidence="1">Cytoplasm</location>
        <location evidence="1">Cytoskeleton</location>
    </subcellularLocation>
</comment>
<evidence type="ECO:0008006" key="14">
    <source>
        <dbReference type="Google" id="ProtNLM"/>
    </source>
</evidence>
<feature type="compositionally biased region" description="Pro residues" evidence="10">
    <location>
        <begin position="170"/>
        <end position="179"/>
    </location>
</feature>
<dbReference type="Pfam" id="PF00307">
    <property type="entry name" value="CH"/>
    <property type="match status" value="1"/>
</dbReference>
<keyword evidence="3" id="KW-0963">Cytoplasm</keyword>
<keyword evidence="6" id="KW-0498">Mitosis</keyword>
<feature type="compositionally biased region" description="Low complexity" evidence="10">
    <location>
        <begin position="223"/>
        <end position="234"/>
    </location>
</feature>
<evidence type="ECO:0000256" key="6">
    <source>
        <dbReference type="ARBA" id="ARBA00022776"/>
    </source>
</evidence>
<evidence type="ECO:0000256" key="1">
    <source>
        <dbReference type="ARBA" id="ARBA00004245"/>
    </source>
</evidence>
<dbReference type="EMBL" id="HBHQ01005382">
    <property type="protein sequence ID" value="CAD9811770.1"/>
    <property type="molecule type" value="Transcribed_RNA"/>
</dbReference>
<evidence type="ECO:0000256" key="8">
    <source>
        <dbReference type="ARBA" id="ARBA00023306"/>
    </source>
</evidence>
<evidence type="ECO:0000256" key="4">
    <source>
        <dbReference type="ARBA" id="ARBA00022618"/>
    </source>
</evidence>
<dbReference type="SUPFAM" id="SSF47576">
    <property type="entry name" value="Calponin-homology domain, CH-domain"/>
    <property type="match status" value="1"/>
</dbReference>
<feature type="compositionally biased region" description="Acidic residues" evidence="10">
    <location>
        <begin position="324"/>
        <end position="336"/>
    </location>
</feature>
<keyword evidence="4" id="KW-0132">Cell division</keyword>
<dbReference type="InterPro" id="IPR001715">
    <property type="entry name" value="CH_dom"/>
</dbReference>
<dbReference type="PROSITE" id="PS51230">
    <property type="entry name" value="EB1_C"/>
    <property type="match status" value="1"/>
</dbReference>
<dbReference type="GO" id="GO:0051301">
    <property type="term" value="P:cell division"/>
    <property type="evidence" value="ECO:0007669"/>
    <property type="project" value="UniProtKB-KW"/>
</dbReference>
<protein>
    <recommendedName>
        <fullName evidence="14">EB1 C-terminal domain-containing protein</fullName>
    </recommendedName>
</protein>
<evidence type="ECO:0000259" key="12">
    <source>
        <dbReference type="PROSITE" id="PS51230"/>
    </source>
</evidence>